<evidence type="ECO:0000256" key="2">
    <source>
        <dbReference type="ARBA" id="ARBA00005697"/>
    </source>
</evidence>
<feature type="transmembrane region" description="Helical" evidence="7">
    <location>
        <begin position="248"/>
        <end position="270"/>
    </location>
</feature>
<dbReference type="Pfam" id="PF00860">
    <property type="entry name" value="Xan_ur_permease"/>
    <property type="match status" value="1"/>
</dbReference>
<dbReference type="STRING" id="418495.SAMN05216215_101792"/>
<protein>
    <submittedName>
        <fullName evidence="8">Putative MFS transporter, AGZA family, xanthine/uracil permease</fullName>
    </submittedName>
</protein>
<keyword evidence="9" id="KW-1185">Reference proteome</keyword>
<reference evidence="9" key="1">
    <citation type="submission" date="2016-10" db="EMBL/GenBank/DDBJ databases">
        <authorList>
            <person name="Varghese N."/>
            <person name="Submissions S."/>
        </authorList>
    </citation>
    <scope>NUCLEOTIDE SEQUENCE [LARGE SCALE GENOMIC DNA]</scope>
    <source>
        <strain evidence="9">CGMCC 4.3530</strain>
    </source>
</reference>
<keyword evidence="5 7" id="KW-1133">Transmembrane helix</keyword>
<dbReference type="GO" id="GO:0005345">
    <property type="term" value="F:purine nucleobase transmembrane transporter activity"/>
    <property type="evidence" value="ECO:0007669"/>
    <property type="project" value="TreeGrafter"/>
</dbReference>
<proteinExistence type="inferred from homology"/>
<dbReference type="Proteomes" id="UP000199529">
    <property type="component" value="Unassembled WGS sequence"/>
</dbReference>
<feature type="transmembrane region" description="Helical" evidence="7">
    <location>
        <begin position="290"/>
        <end position="312"/>
    </location>
</feature>
<evidence type="ECO:0000256" key="5">
    <source>
        <dbReference type="ARBA" id="ARBA00022989"/>
    </source>
</evidence>
<dbReference type="EMBL" id="FNOK01000017">
    <property type="protein sequence ID" value="SDX92331.1"/>
    <property type="molecule type" value="Genomic_DNA"/>
</dbReference>
<comment type="similarity">
    <text evidence="2">Belongs to the nucleobase:cation symporter-2 (NCS2) (TC 2.A.40) family. Azg-like subfamily.</text>
</comment>
<name>A0A1H3FN09_9PSEU</name>
<feature type="transmembrane region" description="Helical" evidence="7">
    <location>
        <begin position="61"/>
        <end position="83"/>
    </location>
</feature>
<keyword evidence="3" id="KW-0813">Transport</keyword>
<evidence type="ECO:0000256" key="6">
    <source>
        <dbReference type="ARBA" id="ARBA00023136"/>
    </source>
</evidence>
<feature type="transmembrane region" description="Helical" evidence="7">
    <location>
        <begin position="176"/>
        <end position="192"/>
    </location>
</feature>
<feature type="transmembrane region" description="Helical" evidence="7">
    <location>
        <begin position="103"/>
        <end position="127"/>
    </location>
</feature>
<organism evidence="8 9">
    <name type="scientific">Saccharopolyspora shandongensis</name>
    <dbReference type="NCBI Taxonomy" id="418495"/>
    <lineage>
        <taxon>Bacteria</taxon>
        <taxon>Bacillati</taxon>
        <taxon>Actinomycetota</taxon>
        <taxon>Actinomycetes</taxon>
        <taxon>Pseudonocardiales</taxon>
        <taxon>Pseudonocardiaceae</taxon>
        <taxon>Saccharopolyspora</taxon>
    </lineage>
</organism>
<keyword evidence="4 7" id="KW-0812">Transmembrane</keyword>
<evidence type="ECO:0000256" key="3">
    <source>
        <dbReference type="ARBA" id="ARBA00022448"/>
    </source>
</evidence>
<sequence length="439" mass="45708">MTDVRSGSKLDGWFRLSERGSSVRTELLAGLSMFFASAYAVVVIPGMLAKAGVPHAAATTGTILTIVLATAAVGFFANMPFVLAPGLGGTALVAATLVQQQHVPYPVAMGMVFWSGVAILALSLLGLRGLLAKVIPQNIRLAIGTAIGLFIVYIGFKLSGMLEPGKSGLEIGDLSSPEPLLALGGIVLVAALQARKVPGAFVIGIVVLTLIGIPLGVTELPDHWFQAPAGVGPVAFHIDVWGALRPEYLQYLFAFFASELFSATGVVLAVTERIGLTEREGQKSNINRTFLVDSVAITGGSMFGAPSVTTYAESAAGSDAGGRTGLTSLTTAGLFLVLLLFTPFATMIPSAATAPVLVVVGLSMMRGFKKVDMTDLTEAIPAGLLVACTIFWGNFGNGIAAALTAYVLIKVVAGKFRDIHLGMWIMLPILVLFFATSAH</sequence>
<evidence type="ECO:0000256" key="1">
    <source>
        <dbReference type="ARBA" id="ARBA00004127"/>
    </source>
</evidence>
<dbReference type="PANTHER" id="PTHR43337">
    <property type="entry name" value="XANTHINE/URACIL PERMEASE C887.17-RELATED"/>
    <property type="match status" value="1"/>
</dbReference>
<dbReference type="GO" id="GO:0012505">
    <property type="term" value="C:endomembrane system"/>
    <property type="evidence" value="ECO:0007669"/>
    <property type="project" value="UniProtKB-SubCell"/>
</dbReference>
<feature type="transmembrane region" description="Helical" evidence="7">
    <location>
        <begin position="27"/>
        <end position="49"/>
    </location>
</feature>
<evidence type="ECO:0000256" key="7">
    <source>
        <dbReference type="SAM" id="Phobius"/>
    </source>
</evidence>
<dbReference type="PANTHER" id="PTHR43337:SF1">
    <property type="entry name" value="XANTHINE_URACIL PERMEASE C887.17-RELATED"/>
    <property type="match status" value="1"/>
</dbReference>
<keyword evidence="6 7" id="KW-0472">Membrane</keyword>
<dbReference type="InterPro" id="IPR045018">
    <property type="entry name" value="Azg-like"/>
</dbReference>
<feature type="transmembrane region" description="Helical" evidence="7">
    <location>
        <begin position="139"/>
        <end position="156"/>
    </location>
</feature>
<feature type="transmembrane region" description="Helical" evidence="7">
    <location>
        <begin position="199"/>
        <end position="217"/>
    </location>
</feature>
<dbReference type="AlphaFoldDB" id="A0A1H3FN09"/>
<feature type="transmembrane region" description="Helical" evidence="7">
    <location>
        <begin position="383"/>
        <end position="409"/>
    </location>
</feature>
<feature type="transmembrane region" description="Helical" evidence="7">
    <location>
        <begin position="421"/>
        <end position="438"/>
    </location>
</feature>
<dbReference type="InterPro" id="IPR006043">
    <property type="entry name" value="NCS2"/>
</dbReference>
<feature type="transmembrane region" description="Helical" evidence="7">
    <location>
        <begin position="332"/>
        <end position="362"/>
    </location>
</feature>
<evidence type="ECO:0000313" key="8">
    <source>
        <dbReference type="EMBL" id="SDX92331.1"/>
    </source>
</evidence>
<gene>
    <name evidence="8" type="ORF">SAMN05216215_101792</name>
</gene>
<evidence type="ECO:0000313" key="9">
    <source>
        <dbReference type="Proteomes" id="UP000199529"/>
    </source>
</evidence>
<accession>A0A1H3FN09</accession>
<dbReference type="OrthoDB" id="9808458at2"/>
<evidence type="ECO:0000256" key="4">
    <source>
        <dbReference type="ARBA" id="ARBA00022692"/>
    </source>
</evidence>
<comment type="subcellular location">
    <subcellularLocation>
        <location evidence="1">Endomembrane system</location>
        <topology evidence="1">Multi-pass membrane protein</topology>
    </subcellularLocation>
</comment>
<dbReference type="RefSeq" id="WP_093267313.1">
    <property type="nucleotide sequence ID" value="NZ_FNOK01000017.1"/>
</dbReference>
<dbReference type="GO" id="GO:0005886">
    <property type="term" value="C:plasma membrane"/>
    <property type="evidence" value="ECO:0007669"/>
    <property type="project" value="TreeGrafter"/>
</dbReference>